<sequence>MSQYPDTPNNDFNNQNPQQPSGYPQQQPHQQYGQQYGNQQGFQQGFQQPHDFDAYGNPIAPDAKTMSLLSHLSSLILNIVTASTLSFLGPLVFWFIFKDKPGHKFTAANSARAFNFNFTLWLANLVGWAILIFTLTLGAPISLLIWGATTVLMFIFHIIGAVRANRGEVYDYPMQIRILKD</sequence>
<gene>
    <name evidence="7" type="ORF">IDM48_10320</name>
</gene>
<feature type="region of interest" description="Disordered" evidence="5">
    <location>
        <begin position="1"/>
        <end position="32"/>
    </location>
</feature>
<feature type="compositionally biased region" description="Low complexity" evidence="5">
    <location>
        <begin position="8"/>
        <end position="32"/>
    </location>
</feature>
<dbReference type="AlphaFoldDB" id="A0A7H2BJ86"/>
<dbReference type="Pfam" id="PF09685">
    <property type="entry name" value="MamF_MmsF"/>
    <property type="match status" value="1"/>
</dbReference>
<evidence type="ECO:0000256" key="3">
    <source>
        <dbReference type="ARBA" id="ARBA00022989"/>
    </source>
</evidence>
<keyword evidence="3 6" id="KW-1133">Transmembrane helix</keyword>
<dbReference type="KEGG" id="rama:IDM48_10320"/>
<feature type="transmembrane region" description="Helical" evidence="6">
    <location>
        <begin position="75"/>
        <end position="97"/>
    </location>
</feature>
<feature type="transmembrane region" description="Helical" evidence="6">
    <location>
        <begin position="118"/>
        <end position="137"/>
    </location>
</feature>
<proteinExistence type="predicted"/>
<keyword evidence="8" id="KW-1185">Reference proteome</keyword>
<evidence type="ECO:0000313" key="8">
    <source>
        <dbReference type="Proteomes" id="UP000516421"/>
    </source>
</evidence>
<dbReference type="EMBL" id="CP061538">
    <property type="protein sequence ID" value="QNV39732.1"/>
    <property type="molecule type" value="Genomic_DNA"/>
</dbReference>
<organism evidence="7 8">
    <name type="scientific">Rothia amarae</name>
    <dbReference type="NCBI Taxonomy" id="169480"/>
    <lineage>
        <taxon>Bacteria</taxon>
        <taxon>Bacillati</taxon>
        <taxon>Actinomycetota</taxon>
        <taxon>Actinomycetes</taxon>
        <taxon>Micrococcales</taxon>
        <taxon>Micrococcaceae</taxon>
        <taxon>Rothia</taxon>
    </lineage>
</organism>
<evidence type="ECO:0000256" key="4">
    <source>
        <dbReference type="ARBA" id="ARBA00023136"/>
    </source>
</evidence>
<accession>A0A7H2BJ86</accession>
<evidence type="ECO:0000256" key="5">
    <source>
        <dbReference type="SAM" id="MobiDB-lite"/>
    </source>
</evidence>
<evidence type="ECO:0000256" key="6">
    <source>
        <dbReference type="SAM" id="Phobius"/>
    </source>
</evidence>
<feature type="transmembrane region" description="Helical" evidence="6">
    <location>
        <begin position="143"/>
        <end position="162"/>
    </location>
</feature>
<keyword evidence="2 6" id="KW-0812">Transmembrane</keyword>
<keyword evidence="4 6" id="KW-0472">Membrane</keyword>
<dbReference type="RefSeq" id="WP_190617304.1">
    <property type="nucleotide sequence ID" value="NZ_BAAAHX010000006.1"/>
</dbReference>
<reference evidence="7 8" key="1">
    <citation type="submission" date="2020-09" db="EMBL/GenBank/DDBJ databases">
        <title>Investigation of environmental microbe.</title>
        <authorList>
            <person name="Ou Y."/>
            <person name="Kang Q."/>
        </authorList>
    </citation>
    <scope>NUCLEOTIDE SEQUENCE [LARGE SCALE GENOMIC DNA]</scope>
    <source>
        <strain evidence="7 8">KJZ-9</strain>
    </source>
</reference>
<evidence type="ECO:0000256" key="1">
    <source>
        <dbReference type="ARBA" id="ARBA00004141"/>
    </source>
</evidence>
<dbReference type="InterPro" id="IPR019109">
    <property type="entry name" value="MamF_MmsF"/>
</dbReference>
<protein>
    <submittedName>
        <fullName evidence="7">DUF4870 domain-containing protein</fullName>
    </submittedName>
</protein>
<evidence type="ECO:0000313" key="7">
    <source>
        <dbReference type="EMBL" id="QNV39732.1"/>
    </source>
</evidence>
<comment type="subcellular location">
    <subcellularLocation>
        <location evidence="1">Membrane</location>
        <topology evidence="1">Multi-pass membrane protein</topology>
    </subcellularLocation>
</comment>
<evidence type="ECO:0000256" key="2">
    <source>
        <dbReference type="ARBA" id="ARBA00022692"/>
    </source>
</evidence>
<name>A0A7H2BJ86_9MICC</name>
<dbReference type="Proteomes" id="UP000516421">
    <property type="component" value="Chromosome"/>
</dbReference>